<dbReference type="Pfam" id="PF13041">
    <property type="entry name" value="PPR_2"/>
    <property type="match status" value="1"/>
</dbReference>
<feature type="repeat" description="PPR" evidence="4">
    <location>
        <begin position="62"/>
        <end position="96"/>
    </location>
</feature>
<gene>
    <name evidence="5" type="primary">ga24614</name>
    <name evidence="5" type="ORF">PR202_ga24614</name>
</gene>
<keyword evidence="6" id="KW-1185">Reference proteome</keyword>
<comment type="similarity">
    <text evidence="1">Belongs to the PPR family. P subfamily.</text>
</comment>
<evidence type="ECO:0000313" key="5">
    <source>
        <dbReference type="EMBL" id="GJN06845.1"/>
    </source>
</evidence>
<reference evidence="5" key="2">
    <citation type="submission" date="2021-12" db="EMBL/GenBank/DDBJ databases">
        <title>Resequencing data analysis of finger millet.</title>
        <authorList>
            <person name="Hatakeyama M."/>
            <person name="Aluri S."/>
            <person name="Balachadran M.T."/>
            <person name="Sivarajan S.R."/>
            <person name="Poveda L."/>
            <person name="Shimizu-Inatsugi R."/>
            <person name="Schlapbach R."/>
            <person name="Sreeman S.M."/>
            <person name="Shimizu K.K."/>
        </authorList>
    </citation>
    <scope>NUCLEOTIDE SEQUENCE</scope>
</reference>
<evidence type="ECO:0000256" key="4">
    <source>
        <dbReference type="PROSITE-ProRule" id="PRU00708"/>
    </source>
</evidence>
<evidence type="ECO:0008006" key="7">
    <source>
        <dbReference type="Google" id="ProtNLM"/>
    </source>
</evidence>
<keyword evidence="3" id="KW-0809">Transit peptide</keyword>
<dbReference type="PROSITE" id="PS51375">
    <property type="entry name" value="PPR"/>
    <property type="match status" value="2"/>
</dbReference>
<accession>A0AAV5D8T7</accession>
<reference evidence="5" key="1">
    <citation type="journal article" date="2018" name="DNA Res.">
        <title>Multiple hybrid de novo genome assembly of finger millet, an orphan allotetraploid crop.</title>
        <authorList>
            <person name="Hatakeyama M."/>
            <person name="Aluri S."/>
            <person name="Balachadran M.T."/>
            <person name="Sivarajan S.R."/>
            <person name="Patrignani A."/>
            <person name="Gruter S."/>
            <person name="Poveda L."/>
            <person name="Shimizu-Inatsugi R."/>
            <person name="Baeten J."/>
            <person name="Francoijs K.J."/>
            <person name="Nataraja K.N."/>
            <person name="Reddy Y.A.N."/>
            <person name="Phadnis S."/>
            <person name="Ravikumar R.L."/>
            <person name="Schlapbach R."/>
            <person name="Sreeman S.M."/>
            <person name="Shimizu K.K."/>
        </authorList>
    </citation>
    <scope>NUCLEOTIDE SEQUENCE</scope>
</reference>
<protein>
    <recommendedName>
        <fullName evidence="7">Pentatricopeptide repeat-containing protein</fullName>
    </recommendedName>
</protein>
<dbReference type="EMBL" id="BQKI01000013">
    <property type="protein sequence ID" value="GJN06845.1"/>
    <property type="molecule type" value="Genomic_DNA"/>
</dbReference>
<dbReference type="AlphaFoldDB" id="A0AAV5D8T7"/>
<dbReference type="InterPro" id="IPR011990">
    <property type="entry name" value="TPR-like_helical_dom_sf"/>
</dbReference>
<dbReference type="PANTHER" id="PTHR47941">
    <property type="entry name" value="PENTATRICOPEPTIDE REPEAT-CONTAINING PROTEIN 3, MITOCHONDRIAL"/>
    <property type="match status" value="1"/>
</dbReference>
<evidence type="ECO:0000256" key="3">
    <source>
        <dbReference type="ARBA" id="ARBA00022946"/>
    </source>
</evidence>
<evidence type="ECO:0000256" key="1">
    <source>
        <dbReference type="ARBA" id="ARBA00007626"/>
    </source>
</evidence>
<sequence length="129" mass="14764">MFREMEQPDMHTYVALVKGLCDARRGEEGLSMLQRMKEIGWRNVGEADKLLEEMFDRGLMPCVVTCTAVVNAHCREGRMSDAVRVFEAMKLKGCEPYVWTYNATVQGFCNKGKVYVAYCRVYCLDCPIT</sequence>
<evidence type="ECO:0000313" key="6">
    <source>
        <dbReference type="Proteomes" id="UP001054889"/>
    </source>
</evidence>
<name>A0AAV5D8T7_ELECO</name>
<evidence type="ECO:0000256" key="2">
    <source>
        <dbReference type="ARBA" id="ARBA00022737"/>
    </source>
</evidence>
<keyword evidence="2" id="KW-0677">Repeat</keyword>
<feature type="repeat" description="PPR" evidence="4">
    <location>
        <begin position="9"/>
        <end position="43"/>
    </location>
</feature>
<organism evidence="5 6">
    <name type="scientific">Eleusine coracana subsp. coracana</name>
    <dbReference type="NCBI Taxonomy" id="191504"/>
    <lineage>
        <taxon>Eukaryota</taxon>
        <taxon>Viridiplantae</taxon>
        <taxon>Streptophyta</taxon>
        <taxon>Embryophyta</taxon>
        <taxon>Tracheophyta</taxon>
        <taxon>Spermatophyta</taxon>
        <taxon>Magnoliopsida</taxon>
        <taxon>Liliopsida</taxon>
        <taxon>Poales</taxon>
        <taxon>Poaceae</taxon>
        <taxon>PACMAD clade</taxon>
        <taxon>Chloridoideae</taxon>
        <taxon>Cynodonteae</taxon>
        <taxon>Eleusininae</taxon>
        <taxon>Eleusine</taxon>
    </lineage>
</organism>
<dbReference type="NCBIfam" id="TIGR00756">
    <property type="entry name" value="PPR"/>
    <property type="match status" value="2"/>
</dbReference>
<dbReference type="InterPro" id="IPR002885">
    <property type="entry name" value="PPR_rpt"/>
</dbReference>
<proteinExistence type="inferred from homology"/>
<dbReference type="Pfam" id="PF01535">
    <property type="entry name" value="PPR"/>
    <property type="match status" value="1"/>
</dbReference>
<dbReference type="Proteomes" id="UP001054889">
    <property type="component" value="Unassembled WGS sequence"/>
</dbReference>
<comment type="caution">
    <text evidence="5">The sequence shown here is derived from an EMBL/GenBank/DDBJ whole genome shotgun (WGS) entry which is preliminary data.</text>
</comment>
<dbReference type="Gene3D" id="1.25.40.10">
    <property type="entry name" value="Tetratricopeptide repeat domain"/>
    <property type="match status" value="2"/>
</dbReference>